<name>A0A1E5QFY7_9CYAN</name>
<keyword evidence="1" id="KW-0472">Membrane</keyword>
<accession>A0A1E5QFY7</accession>
<organism evidence="2">
    <name type="scientific">Desertifilum tharense IPPAS B-1220</name>
    <dbReference type="NCBI Taxonomy" id="1781255"/>
    <lineage>
        <taxon>Bacteria</taxon>
        <taxon>Bacillati</taxon>
        <taxon>Cyanobacteriota</taxon>
        <taxon>Cyanophyceae</taxon>
        <taxon>Desertifilales</taxon>
        <taxon>Desertifilaceae</taxon>
        <taxon>Desertifilum</taxon>
    </lineage>
</organism>
<dbReference type="RefSeq" id="WP_069968826.1">
    <property type="nucleotide sequence ID" value="NZ_CM124774.1"/>
</dbReference>
<proteinExistence type="predicted"/>
<comment type="caution">
    <text evidence="2">The sequence shown here is derived from an EMBL/GenBank/DDBJ whole genome shotgun (WGS) entry which is preliminary data.</text>
</comment>
<feature type="transmembrane region" description="Helical" evidence="1">
    <location>
        <begin position="31"/>
        <end position="61"/>
    </location>
</feature>
<evidence type="ECO:0000313" key="2">
    <source>
        <dbReference type="EMBL" id="OEJ73569.1"/>
    </source>
</evidence>
<sequence>MNPSPLPEKPKLPIQQWSAEKTNGAKVGLCFFMAFVLLGYPLVISLVLGIVGAIATGWIIFAWRTPEELEQLPLLPTLEDILEPVEERTRLETWRKMESQSRLSTNAAKIGWKKLINFLGEDNRPRQ</sequence>
<reference evidence="2" key="1">
    <citation type="submission" date="2016-09" db="EMBL/GenBank/DDBJ databases">
        <title>Draft genome of thermotolerant cyanobacterium Desertifilum sp. strain IPPAS B-1220.</title>
        <authorList>
            <person name="Sinetova M.A."/>
            <person name="Bolakhan K."/>
            <person name="Zayadan B.K."/>
            <person name="Mironov K.S."/>
            <person name="Ustinova V."/>
            <person name="Kupriyanova E.V."/>
            <person name="Sidorov R.A."/>
            <person name="Skrypnik A.N."/>
            <person name="Gogoleva N.E."/>
            <person name="Gogolev Y.V."/>
            <person name="Los D.A."/>
        </authorList>
    </citation>
    <scope>NUCLEOTIDE SEQUENCE [LARGE SCALE GENOMIC DNA]</scope>
    <source>
        <strain evidence="2">IPPAS B-1220</strain>
    </source>
</reference>
<dbReference type="AlphaFoldDB" id="A0A1E5QFY7"/>
<keyword evidence="1" id="KW-1133">Transmembrane helix</keyword>
<protein>
    <submittedName>
        <fullName evidence="2">Uncharacterized protein</fullName>
    </submittedName>
</protein>
<gene>
    <name evidence="2" type="ORF">BH720_19145</name>
</gene>
<evidence type="ECO:0000256" key="1">
    <source>
        <dbReference type="SAM" id="Phobius"/>
    </source>
</evidence>
<keyword evidence="1" id="KW-0812">Transmembrane</keyword>
<dbReference type="EMBL" id="MJGC01000086">
    <property type="protein sequence ID" value="OEJ73569.1"/>
    <property type="molecule type" value="Genomic_DNA"/>
</dbReference>